<reference evidence="1" key="2">
    <citation type="submission" date="2021-01" db="EMBL/GenBank/DDBJ databases">
        <authorList>
            <person name="Schikora-Tamarit M.A."/>
        </authorList>
    </citation>
    <scope>NUCLEOTIDE SEQUENCE</scope>
    <source>
        <strain evidence="1">NCAIM Y.01608</strain>
    </source>
</reference>
<protein>
    <submittedName>
        <fullName evidence="1">Uncharacterized protein</fullName>
    </submittedName>
</protein>
<dbReference type="AlphaFoldDB" id="A0A9P8THK6"/>
<comment type="caution">
    <text evidence="1">The sequence shown here is derived from an EMBL/GenBank/DDBJ whole genome shotgun (WGS) entry which is preliminary data.</text>
</comment>
<keyword evidence="2" id="KW-1185">Reference proteome</keyword>
<sequence>MVVAQRLRPDHVMQVRLHVLLHDVHLSEGFEIAGFLDIEDADDVVVFEVFEQFDFSQRAKTKELSFERLNLLDCNRGARSSVDAQRDHSVRSLAQNVFHLVVSQVENKLFGVHGWKDLAASTSIYKLDSETLGTNWSRKAVSFIFCISGPN</sequence>
<dbReference type="EMBL" id="JAEUBD010000014">
    <property type="protein sequence ID" value="KAH3678681.1"/>
    <property type="molecule type" value="Genomic_DNA"/>
</dbReference>
<gene>
    <name evidence="1" type="ORF">OGATHE_000231</name>
</gene>
<accession>A0A9P8THK6</accession>
<proteinExistence type="predicted"/>
<evidence type="ECO:0000313" key="1">
    <source>
        <dbReference type="EMBL" id="KAH3678681.1"/>
    </source>
</evidence>
<reference evidence="1" key="1">
    <citation type="journal article" date="2021" name="Open Biol.">
        <title>Shared evolutionary footprints suggest mitochondrial oxidative damage underlies multiple complex I losses in fungi.</title>
        <authorList>
            <person name="Schikora-Tamarit M.A."/>
            <person name="Marcet-Houben M."/>
            <person name="Nosek J."/>
            <person name="Gabaldon T."/>
        </authorList>
    </citation>
    <scope>NUCLEOTIDE SEQUENCE</scope>
    <source>
        <strain evidence="1">NCAIM Y.01608</strain>
    </source>
</reference>
<dbReference type="Proteomes" id="UP000788993">
    <property type="component" value="Unassembled WGS sequence"/>
</dbReference>
<name>A0A9P8THK6_9ASCO</name>
<evidence type="ECO:0000313" key="2">
    <source>
        <dbReference type="Proteomes" id="UP000788993"/>
    </source>
</evidence>
<organism evidence="1 2">
    <name type="scientific">Ogataea polymorpha</name>
    <dbReference type="NCBI Taxonomy" id="460523"/>
    <lineage>
        <taxon>Eukaryota</taxon>
        <taxon>Fungi</taxon>
        <taxon>Dikarya</taxon>
        <taxon>Ascomycota</taxon>
        <taxon>Saccharomycotina</taxon>
        <taxon>Pichiomycetes</taxon>
        <taxon>Pichiales</taxon>
        <taxon>Pichiaceae</taxon>
        <taxon>Ogataea</taxon>
    </lineage>
</organism>